<feature type="domain" description="HTH iclR-type" evidence="5">
    <location>
        <begin position="41"/>
        <end position="101"/>
    </location>
</feature>
<feature type="region of interest" description="Disordered" evidence="4">
    <location>
        <begin position="1"/>
        <end position="36"/>
    </location>
</feature>
<protein>
    <submittedName>
        <fullName evidence="7">IclR family transcriptional regulator C-terminal domain-containing protein</fullName>
    </submittedName>
</protein>
<dbReference type="InterPro" id="IPR050707">
    <property type="entry name" value="HTH_MetabolicPath_Reg"/>
</dbReference>
<dbReference type="InterPro" id="IPR036388">
    <property type="entry name" value="WH-like_DNA-bd_sf"/>
</dbReference>
<dbReference type="InterPro" id="IPR036390">
    <property type="entry name" value="WH_DNA-bd_sf"/>
</dbReference>
<evidence type="ECO:0000256" key="3">
    <source>
        <dbReference type="ARBA" id="ARBA00023163"/>
    </source>
</evidence>
<dbReference type="EMBL" id="JAXCLA010000011">
    <property type="protein sequence ID" value="MDY0748562.1"/>
    <property type="molecule type" value="Genomic_DNA"/>
</dbReference>
<name>A0ABU5DQG1_9BURK</name>
<dbReference type="PROSITE" id="PS51078">
    <property type="entry name" value="ICLR_ED"/>
    <property type="match status" value="1"/>
</dbReference>
<dbReference type="PANTHER" id="PTHR30136:SF34">
    <property type="entry name" value="TRANSCRIPTIONAL REGULATOR"/>
    <property type="match status" value="1"/>
</dbReference>
<dbReference type="InterPro" id="IPR029016">
    <property type="entry name" value="GAF-like_dom_sf"/>
</dbReference>
<keyword evidence="1" id="KW-0805">Transcription regulation</keyword>
<dbReference type="RefSeq" id="WP_320426532.1">
    <property type="nucleotide sequence ID" value="NZ_JAXCLA010000011.1"/>
</dbReference>
<dbReference type="InterPro" id="IPR012794">
    <property type="entry name" value="PcaR_PcaU"/>
</dbReference>
<dbReference type="Pfam" id="PF09339">
    <property type="entry name" value="HTH_IclR"/>
    <property type="match status" value="1"/>
</dbReference>
<dbReference type="InterPro" id="IPR014757">
    <property type="entry name" value="Tscrpt_reg_IclR_C"/>
</dbReference>
<proteinExistence type="predicted"/>
<dbReference type="Gene3D" id="1.10.10.10">
    <property type="entry name" value="Winged helix-like DNA-binding domain superfamily/Winged helix DNA-binding domain"/>
    <property type="match status" value="1"/>
</dbReference>
<organism evidence="7 8">
    <name type="scientific">Roseateles agri</name>
    <dbReference type="NCBI Taxonomy" id="3098619"/>
    <lineage>
        <taxon>Bacteria</taxon>
        <taxon>Pseudomonadati</taxon>
        <taxon>Pseudomonadota</taxon>
        <taxon>Betaproteobacteria</taxon>
        <taxon>Burkholderiales</taxon>
        <taxon>Sphaerotilaceae</taxon>
        <taxon>Roseateles</taxon>
    </lineage>
</organism>
<evidence type="ECO:0000259" key="5">
    <source>
        <dbReference type="PROSITE" id="PS51077"/>
    </source>
</evidence>
<sequence length="284" mass="30811">MSADRDFVEDQEEDVSASLPLSGDAPDDTDGAGGPLKRDLVAGLEKGLSVIAAFDQERPRLTISEVAARTGLTRAAARRYLLTLTHLGFVSQDRKMFSLTAKVLRLGQSYLHSARLPRIVEPELQKLAYTVKEVSVAGVLDGDDVICIAATTAGRVVSTVPQPGMRVPAYCSAVGRVLMAAMPEDELDAFIARQELAPLTSHSITEPGRLRQEIARTRAQGYACIDQELEVGLRVVAVPLKNYRGEVVSAINVSVHASRMSLDQMVEQCLPSLLHTQAHLRMLL</sequence>
<evidence type="ECO:0000259" key="6">
    <source>
        <dbReference type="PROSITE" id="PS51078"/>
    </source>
</evidence>
<evidence type="ECO:0000313" key="7">
    <source>
        <dbReference type="EMBL" id="MDY0748562.1"/>
    </source>
</evidence>
<dbReference type="Pfam" id="PF01614">
    <property type="entry name" value="IclR_C"/>
    <property type="match status" value="1"/>
</dbReference>
<evidence type="ECO:0000256" key="1">
    <source>
        <dbReference type="ARBA" id="ARBA00023015"/>
    </source>
</evidence>
<keyword evidence="2" id="KW-0238">DNA-binding</keyword>
<dbReference type="InterPro" id="IPR005471">
    <property type="entry name" value="Tscrpt_reg_IclR_N"/>
</dbReference>
<dbReference type="PANTHER" id="PTHR30136">
    <property type="entry name" value="HELIX-TURN-HELIX TRANSCRIPTIONAL REGULATOR, ICLR FAMILY"/>
    <property type="match status" value="1"/>
</dbReference>
<evidence type="ECO:0000256" key="2">
    <source>
        <dbReference type="ARBA" id="ARBA00023125"/>
    </source>
</evidence>
<dbReference type="Proteomes" id="UP001285263">
    <property type="component" value="Unassembled WGS sequence"/>
</dbReference>
<reference evidence="7 8" key="1">
    <citation type="submission" date="2023-11" db="EMBL/GenBank/DDBJ databases">
        <title>Paucibacter sp. nov., isolated from fresh soil in Korea.</title>
        <authorList>
            <person name="Le N.T.T."/>
        </authorList>
    </citation>
    <scope>NUCLEOTIDE SEQUENCE [LARGE SCALE GENOMIC DNA]</scope>
    <source>
        <strain evidence="7 8">R3-3</strain>
    </source>
</reference>
<keyword evidence="3" id="KW-0804">Transcription</keyword>
<dbReference type="NCBIfam" id="TIGR02431">
    <property type="entry name" value="pcaR_pcaU"/>
    <property type="match status" value="1"/>
</dbReference>
<dbReference type="SMART" id="SM00346">
    <property type="entry name" value="HTH_ICLR"/>
    <property type="match status" value="1"/>
</dbReference>
<comment type="caution">
    <text evidence="7">The sequence shown here is derived from an EMBL/GenBank/DDBJ whole genome shotgun (WGS) entry which is preliminary data.</text>
</comment>
<feature type="domain" description="IclR-ED" evidence="6">
    <location>
        <begin position="102"/>
        <end position="284"/>
    </location>
</feature>
<evidence type="ECO:0000256" key="4">
    <source>
        <dbReference type="SAM" id="MobiDB-lite"/>
    </source>
</evidence>
<evidence type="ECO:0000313" key="8">
    <source>
        <dbReference type="Proteomes" id="UP001285263"/>
    </source>
</evidence>
<keyword evidence="8" id="KW-1185">Reference proteome</keyword>
<dbReference type="SUPFAM" id="SSF46785">
    <property type="entry name" value="Winged helix' DNA-binding domain"/>
    <property type="match status" value="1"/>
</dbReference>
<dbReference type="SUPFAM" id="SSF55781">
    <property type="entry name" value="GAF domain-like"/>
    <property type="match status" value="1"/>
</dbReference>
<gene>
    <name evidence="7" type="ORF">SNE35_28945</name>
</gene>
<dbReference type="PROSITE" id="PS51077">
    <property type="entry name" value="HTH_ICLR"/>
    <property type="match status" value="1"/>
</dbReference>
<accession>A0ABU5DQG1</accession>
<dbReference type="Gene3D" id="3.30.450.40">
    <property type="match status" value="1"/>
</dbReference>